<comment type="caution">
    <text evidence="4">The sequence shown here is derived from an EMBL/GenBank/DDBJ whole genome shotgun (WGS) entry which is preliminary data.</text>
</comment>
<proteinExistence type="inferred from homology"/>
<dbReference type="InterPro" id="IPR036291">
    <property type="entry name" value="NAD(P)-bd_dom_sf"/>
</dbReference>
<dbReference type="SUPFAM" id="SSF50129">
    <property type="entry name" value="GroES-like"/>
    <property type="match status" value="1"/>
</dbReference>
<sequence>MHHAIWINSSNELSVKEIKEKYIPLEAQTLVKVEYSGINPADLKHGEYMGILDCVAGYDFSGTVIEAGPGSQFPPGSKVAGLTPAMNPRPSKHGSHQDYMIAPDSMVFAVPPHLPMDIAATLGVAMRTAIDGVFCQLGVPDPDFGSASGGILIWGGASGVGTIAIQLAAAAGLSPILTTASSHNHEVLKKLGATHCFDYRDADVLDQIRDVAHQSGTTLKLAFDTIGYAGSAHMVDWCYSCCDEGARVVTTIPHPKALKCFATRADDITFDGPNGRVTYPARQEDAARTSKILKWAVENLRSLQVPTVRTVVGNDAAIEAIIQSAQGGVSFEKIVVKHTTLE</sequence>
<name>A0A1V6UZ36_9EURO</name>
<dbReference type="PANTHER" id="PTHR45348">
    <property type="entry name" value="HYPOTHETICAL OXIDOREDUCTASE (EUROFUNG)"/>
    <property type="match status" value="1"/>
</dbReference>
<evidence type="ECO:0000259" key="3">
    <source>
        <dbReference type="SMART" id="SM00829"/>
    </source>
</evidence>
<evidence type="ECO:0000256" key="1">
    <source>
        <dbReference type="ARBA" id="ARBA00008072"/>
    </source>
</evidence>
<dbReference type="CDD" id="cd08249">
    <property type="entry name" value="enoyl_reductase_like"/>
    <property type="match status" value="1"/>
</dbReference>
<evidence type="ECO:0000256" key="2">
    <source>
        <dbReference type="ARBA" id="ARBA00023002"/>
    </source>
</evidence>
<accession>A0A1V6UZ36</accession>
<dbReference type="Pfam" id="PF00107">
    <property type="entry name" value="ADH_zinc_N"/>
    <property type="match status" value="1"/>
</dbReference>
<dbReference type="InterPro" id="IPR047122">
    <property type="entry name" value="Trans-enoyl_RdTase-like"/>
</dbReference>
<dbReference type="EMBL" id="MDDG01000003">
    <property type="protein sequence ID" value="OQE43489.1"/>
    <property type="molecule type" value="Genomic_DNA"/>
</dbReference>
<keyword evidence="2" id="KW-0560">Oxidoreductase</keyword>
<dbReference type="InterPro" id="IPR013154">
    <property type="entry name" value="ADH-like_N"/>
</dbReference>
<gene>
    <name evidence="4" type="ORF">PENCOP_c003G04133</name>
</gene>
<comment type="similarity">
    <text evidence="1">Belongs to the zinc-containing alcohol dehydrogenase family.</text>
</comment>
<protein>
    <recommendedName>
        <fullName evidence="3">Enoyl reductase (ER) domain-containing protein</fullName>
    </recommendedName>
</protein>
<dbReference type="Gene3D" id="3.40.50.720">
    <property type="entry name" value="NAD(P)-binding Rossmann-like Domain"/>
    <property type="match status" value="1"/>
</dbReference>
<dbReference type="Pfam" id="PF08240">
    <property type="entry name" value="ADH_N"/>
    <property type="match status" value="1"/>
</dbReference>
<organism evidence="4 5">
    <name type="scientific">Penicillium coprophilum</name>
    <dbReference type="NCBI Taxonomy" id="36646"/>
    <lineage>
        <taxon>Eukaryota</taxon>
        <taxon>Fungi</taxon>
        <taxon>Dikarya</taxon>
        <taxon>Ascomycota</taxon>
        <taxon>Pezizomycotina</taxon>
        <taxon>Eurotiomycetes</taxon>
        <taxon>Eurotiomycetidae</taxon>
        <taxon>Eurotiales</taxon>
        <taxon>Aspergillaceae</taxon>
        <taxon>Penicillium</taxon>
    </lineage>
</organism>
<feature type="domain" description="Enoyl reductase (ER)" evidence="3">
    <location>
        <begin position="8"/>
        <end position="336"/>
    </location>
</feature>
<reference evidence="5" key="1">
    <citation type="journal article" date="2017" name="Nat. Microbiol.">
        <title>Global analysis of biosynthetic gene clusters reveals vast potential of secondary metabolite production in Penicillium species.</title>
        <authorList>
            <person name="Nielsen J.C."/>
            <person name="Grijseels S."/>
            <person name="Prigent S."/>
            <person name="Ji B."/>
            <person name="Dainat J."/>
            <person name="Nielsen K.F."/>
            <person name="Frisvad J.C."/>
            <person name="Workman M."/>
            <person name="Nielsen J."/>
        </authorList>
    </citation>
    <scope>NUCLEOTIDE SEQUENCE [LARGE SCALE GENOMIC DNA]</scope>
    <source>
        <strain evidence="5">IBT 31321</strain>
    </source>
</reference>
<dbReference type="AlphaFoldDB" id="A0A1V6UZ36"/>
<evidence type="ECO:0000313" key="4">
    <source>
        <dbReference type="EMBL" id="OQE43489.1"/>
    </source>
</evidence>
<dbReference type="Gene3D" id="3.90.180.10">
    <property type="entry name" value="Medium-chain alcohol dehydrogenases, catalytic domain"/>
    <property type="match status" value="1"/>
</dbReference>
<dbReference type="Proteomes" id="UP000191500">
    <property type="component" value="Unassembled WGS sequence"/>
</dbReference>
<dbReference type="SMART" id="SM00829">
    <property type="entry name" value="PKS_ER"/>
    <property type="match status" value="1"/>
</dbReference>
<evidence type="ECO:0000313" key="5">
    <source>
        <dbReference type="Proteomes" id="UP000191500"/>
    </source>
</evidence>
<dbReference type="PANTHER" id="PTHR45348:SF7">
    <property type="entry name" value="ZINC BINDING OXIDOREDUCTASE, PUTATIVE-RELATED"/>
    <property type="match status" value="1"/>
</dbReference>
<dbReference type="SUPFAM" id="SSF51735">
    <property type="entry name" value="NAD(P)-binding Rossmann-fold domains"/>
    <property type="match status" value="1"/>
</dbReference>
<dbReference type="InterPro" id="IPR013149">
    <property type="entry name" value="ADH-like_C"/>
</dbReference>
<dbReference type="InterPro" id="IPR020843">
    <property type="entry name" value="ER"/>
</dbReference>
<keyword evidence="5" id="KW-1185">Reference proteome</keyword>
<dbReference type="STRING" id="36646.A0A1V6UZ36"/>
<dbReference type="GO" id="GO:0016651">
    <property type="term" value="F:oxidoreductase activity, acting on NAD(P)H"/>
    <property type="evidence" value="ECO:0007669"/>
    <property type="project" value="InterPro"/>
</dbReference>
<dbReference type="InterPro" id="IPR011032">
    <property type="entry name" value="GroES-like_sf"/>
</dbReference>